<dbReference type="GO" id="GO:0016740">
    <property type="term" value="F:transferase activity"/>
    <property type="evidence" value="ECO:0007669"/>
    <property type="project" value="UniProtKB-KW"/>
</dbReference>
<dbReference type="Pfam" id="PF02458">
    <property type="entry name" value="Transferase"/>
    <property type="match status" value="1"/>
</dbReference>
<reference evidence="2" key="1">
    <citation type="journal article" date="2014" name="Genome Announc.">
        <title>De novo whole-genome sequence and genome annotation of Lichtheimia ramosa.</title>
        <authorList>
            <person name="Linde J."/>
            <person name="Schwartze V."/>
            <person name="Binder U."/>
            <person name="Lass-Florl C."/>
            <person name="Voigt K."/>
            <person name="Horn F."/>
        </authorList>
    </citation>
    <scope>NUCLEOTIDE SEQUENCE</scope>
    <source>
        <strain evidence="2">JMRC FSU:6197</strain>
    </source>
</reference>
<dbReference type="Gene3D" id="3.30.559.10">
    <property type="entry name" value="Chloramphenicol acetyltransferase-like domain"/>
    <property type="match status" value="2"/>
</dbReference>
<dbReference type="AlphaFoldDB" id="A0A077WTM9"/>
<accession>A0A077WTM9</accession>
<dbReference type="EMBL" id="LK023346">
    <property type="protein sequence ID" value="CDS10956.1"/>
    <property type="molecule type" value="Genomic_DNA"/>
</dbReference>
<gene>
    <name evidence="2" type="ORF">LRAMOSA03221</name>
</gene>
<name>A0A077WTM9_9FUNG</name>
<sequence length="438" mass="50304">MAPPLLPTYRTYISPEKLPESKSYPAPEGVSPITWCLFTEVIVFNEKDDTSGGRVPVNKLQEAIAKTLSAFYLLAGRLSPRSRGRFAVQDFDKGCLFQVCKLPDSIQEYKRNHFGYATVPIADMTPIHHYTSLDIPLMAVQLTQLQDGQAFGYSFHHQICDSLAISQFVSTMAKFLRGEQVPPFEMYYDWQRPPLYPSPKYDHSIDYPVMKKIPEREDLGPTIMRVFPFPVHKAKELKRRIEQEISNKNVRISLRNAIAAFMYRSVVKARKIKGKCDLFYVVSKRHEHPDKRLQQHFGNYIVGAVVPAKHDELMRRPMSSTAQRIREQVAKVNPEYMDSLEYYLNNVQDPSMVYSPAQQMTRGCVLWSDLSHFSMSVHLGYGKPCGVTRLCLDSIPITEVAMAPIREGVYDLMVHMEPESMLRLQNDKQIQYYTLGAF</sequence>
<keyword evidence="1" id="KW-0808">Transferase</keyword>
<evidence type="ECO:0000256" key="1">
    <source>
        <dbReference type="ARBA" id="ARBA00022679"/>
    </source>
</evidence>
<protein>
    <recommendedName>
        <fullName evidence="3">Transferase</fullName>
    </recommendedName>
</protein>
<dbReference type="PANTHER" id="PTHR31896:SF64">
    <property type="entry name" value="TRICHOTHECENE 3-O-ACETYLTRANSFERASE"/>
    <property type="match status" value="1"/>
</dbReference>
<dbReference type="InterPro" id="IPR023213">
    <property type="entry name" value="CAT-like_dom_sf"/>
</dbReference>
<dbReference type="OrthoDB" id="1862401at2759"/>
<dbReference type="InterPro" id="IPR051283">
    <property type="entry name" value="Sec_Metabolite_Acyltrans"/>
</dbReference>
<evidence type="ECO:0008006" key="3">
    <source>
        <dbReference type="Google" id="ProtNLM"/>
    </source>
</evidence>
<evidence type="ECO:0000313" key="2">
    <source>
        <dbReference type="EMBL" id="CDS10956.1"/>
    </source>
</evidence>
<dbReference type="PANTHER" id="PTHR31896">
    <property type="entry name" value="FAMILY REGULATORY PROTEIN, PUTATIVE (AFU_ORTHOLOGUE AFUA_3G14730)-RELATED"/>
    <property type="match status" value="1"/>
</dbReference>
<organism evidence="2">
    <name type="scientific">Lichtheimia ramosa</name>
    <dbReference type="NCBI Taxonomy" id="688394"/>
    <lineage>
        <taxon>Eukaryota</taxon>
        <taxon>Fungi</taxon>
        <taxon>Fungi incertae sedis</taxon>
        <taxon>Mucoromycota</taxon>
        <taxon>Mucoromycotina</taxon>
        <taxon>Mucoromycetes</taxon>
        <taxon>Mucorales</taxon>
        <taxon>Lichtheimiaceae</taxon>
        <taxon>Lichtheimia</taxon>
    </lineage>
</organism>
<proteinExistence type="predicted"/>